<accession>A0A4R6HAV8</accession>
<proteinExistence type="predicted"/>
<dbReference type="InterPro" id="IPR036297">
    <property type="entry name" value="PG0816-like_sf"/>
</dbReference>
<dbReference type="AlphaFoldDB" id="A0A4R6HAV8"/>
<dbReference type="OrthoDB" id="1079392at2"/>
<dbReference type="Pfam" id="PF08989">
    <property type="entry name" value="DUF1896"/>
    <property type="match status" value="1"/>
</dbReference>
<dbReference type="Gene3D" id="1.10.8.330">
    <property type="entry name" value="PG0816-like"/>
    <property type="match status" value="1"/>
</dbReference>
<sequence>MTTNNLTPQGELSYYGLSLLSYLKDSHPLRAADMAFIADRADRAAEVYSDTIKAGLTHIEAEEAASAELYRGLHFSAYNTLANILWDEFSSEIPEDNARAVALEALPLCANVLAKYDLTDDFADNPQHEQLYTELTGTIQILLDDGSL</sequence>
<name>A0A4R6HAV8_9BACT</name>
<dbReference type="Gene3D" id="1.10.8.340">
    <property type="entry name" value="PG0816-like"/>
    <property type="match status" value="1"/>
</dbReference>
<evidence type="ECO:0000313" key="2">
    <source>
        <dbReference type="Proteomes" id="UP000294848"/>
    </source>
</evidence>
<dbReference type="Proteomes" id="UP000294848">
    <property type="component" value="Unassembled WGS sequence"/>
</dbReference>
<evidence type="ECO:0000313" key="1">
    <source>
        <dbReference type="EMBL" id="TDO04851.1"/>
    </source>
</evidence>
<protein>
    <submittedName>
        <fullName evidence="1">Uncharacterized protein DUF1896</fullName>
    </submittedName>
</protein>
<dbReference type="EMBL" id="SNWI01000001">
    <property type="protein sequence ID" value="TDO04851.1"/>
    <property type="molecule type" value="Genomic_DNA"/>
</dbReference>
<organism evidence="1 2">
    <name type="scientific">Sunxiuqinia elliptica</name>
    <dbReference type="NCBI Taxonomy" id="655355"/>
    <lineage>
        <taxon>Bacteria</taxon>
        <taxon>Pseudomonadati</taxon>
        <taxon>Bacteroidota</taxon>
        <taxon>Bacteroidia</taxon>
        <taxon>Marinilabiliales</taxon>
        <taxon>Prolixibacteraceae</taxon>
        <taxon>Sunxiuqinia</taxon>
    </lineage>
</organism>
<dbReference type="SUPFAM" id="SSF140753">
    <property type="entry name" value="PG0816-like"/>
    <property type="match status" value="1"/>
</dbReference>
<gene>
    <name evidence="1" type="ORF">DET52_101202</name>
</gene>
<reference evidence="1 2" key="1">
    <citation type="submission" date="2019-03" db="EMBL/GenBank/DDBJ databases">
        <title>Freshwater and sediment microbial communities from various areas in North America, analyzing microbe dynamics in response to fracking.</title>
        <authorList>
            <person name="Lamendella R."/>
        </authorList>
    </citation>
    <scope>NUCLEOTIDE SEQUENCE [LARGE SCALE GENOMIC DNA]</scope>
    <source>
        <strain evidence="1 2">114D</strain>
    </source>
</reference>
<comment type="caution">
    <text evidence="1">The sequence shown here is derived from an EMBL/GenBank/DDBJ whole genome shotgun (WGS) entry which is preliminary data.</text>
</comment>
<dbReference type="RefSeq" id="WP_133463001.1">
    <property type="nucleotide sequence ID" value="NZ_SNWI01000001.1"/>
</dbReference>
<dbReference type="InterPro" id="IPR015082">
    <property type="entry name" value="DUF1896"/>
</dbReference>